<dbReference type="InterPro" id="IPR019734">
    <property type="entry name" value="TPR_rpt"/>
</dbReference>
<dbReference type="InterPro" id="IPR011990">
    <property type="entry name" value="TPR-like_helical_dom_sf"/>
</dbReference>
<sequence length="358" mass="42350">MISISLCMIVKNEEEVIGRCLESVKGIADEINIVDTGSIDNTLEVVKKHTDRIFDFEWINDFAAARNYSFQQATKEYILWLDADDVIQEEDRKKFLQLKKNLSPTIDSVSMEYQLAFDNQGQVLTSLRRNRLVKRACNFKWIGAVHEYLAVGGNIEHSDVAIQHLPIEHDSNRNIEIYEAKLRRGDEFSPRDLFYFANECKDHQQYSRAIHYYHKFLETEQGWVEDNIRACYHIVDCYNALGFSKQGIEWILKTFQYDRPRAEAACRLGHFFLEKKQYEQAIYWYRFATEYKPPSDHMAVENVSFSTWFPHLQLCVCYDRIGDIENSYKHNEIARKYQPNNPHVLHNKTYLEERLQTK</sequence>
<dbReference type="SUPFAM" id="SSF48452">
    <property type="entry name" value="TPR-like"/>
    <property type="match status" value="1"/>
</dbReference>
<keyword evidence="1" id="KW-0802">TPR repeat</keyword>
<comment type="caution">
    <text evidence="3">The sequence shown here is derived from an EMBL/GenBank/DDBJ whole genome shotgun (WGS) entry which is preliminary data.</text>
</comment>
<feature type="domain" description="Glycosyltransferase 2-like" evidence="2">
    <location>
        <begin position="5"/>
        <end position="102"/>
    </location>
</feature>
<dbReference type="SMART" id="SM00028">
    <property type="entry name" value="TPR"/>
    <property type="match status" value="3"/>
</dbReference>
<organism evidence="3 4">
    <name type="scientific">Shimazuella alba</name>
    <dbReference type="NCBI Taxonomy" id="2690964"/>
    <lineage>
        <taxon>Bacteria</taxon>
        <taxon>Bacillati</taxon>
        <taxon>Bacillota</taxon>
        <taxon>Bacilli</taxon>
        <taxon>Bacillales</taxon>
        <taxon>Thermoactinomycetaceae</taxon>
        <taxon>Shimazuella</taxon>
    </lineage>
</organism>
<accession>A0A6I4VW97</accession>
<dbReference type="Gene3D" id="1.25.40.10">
    <property type="entry name" value="Tetratricopeptide repeat domain"/>
    <property type="match status" value="1"/>
</dbReference>
<dbReference type="PANTHER" id="PTHR43630:SF2">
    <property type="entry name" value="GLYCOSYLTRANSFERASE"/>
    <property type="match status" value="1"/>
</dbReference>
<dbReference type="Gene3D" id="3.90.550.10">
    <property type="entry name" value="Spore Coat Polysaccharide Biosynthesis Protein SpsA, Chain A"/>
    <property type="match status" value="1"/>
</dbReference>
<dbReference type="GO" id="GO:0016740">
    <property type="term" value="F:transferase activity"/>
    <property type="evidence" value="ECO:0007669"/>
    <property type="project" value="UniProtKB-KW"/>
</dbReference>
<evidence type="ECO:0000313" key="4">
    <source>
        <dbReference type="Proteomes" id="UP000430692"/>
    </source>
</evidence>
<dbReference type="EMBL" id="WUUL01000010">
    <property type="protein sequence ID" value="MXQ54878.1"/>
    <property type="molecule type" value="Genomic_DNA"/>
</dbReference>
<proteinExistence type="predicted"/>
<gene>
    <name evidence="3" type="ORF">GSM42_14365</name>
</gene>
<dbReference type="PROSITE" id="PS50005">
    <property type="entry name" value="TPR"/>
    <property type="match status" value="1"/>
</dbReference>
<dbReference type="Proteomes" id="UP000430692">
    <property type="component" value="Unassembled WGS sequence"/>
</dbReference>
<dbReference type="Pfam" id="PF00535">
    <property type="entry name" value="Glycos_transf_2"/>
    <property type="match status" value="1"/>
</dbReference>
<dbReference type="InterPro" id="IPR001173">
    <property type="entry name" value="Glyco_trans_2-like"/>
</dbReference>
<name>A0A6I4VW97_9BACL</name>
<reference evidence="3 4" key="1">
    <citation type="submission" date="2019-12" db="EMBL/GenBank/DDBJ databases">
        <title>Whole-genome analyses of novel actinobacteria.</title>
        <authorList>
            <person name="Sahin N."/>
            <person name="Saygin H."/>
        </authorList>
    </citation>
    <scope>NUCLEOTIDE SEQUENCE [LARGE SCALE GENOMIC DNA]</scope>
    <source>
        <strain evidence="3 4">KC615</strain>
    </source>
</reference>
<dbReference type="InterPro" id="IPR029044">
    <property type="entry name" value="Nucleotide-diphossugar_trans"/>
</dbReference>
<dbReference type="CDD" id="cd02511">
    <property type="entry name" value="Beta4Glucosyltransferase"/>
    <property type="match status" value="1"/>
</dbReference>
<dbReference type="PANTHER" id="PTHR43630">
    <property type="entry name" value="POLY-BETA-1,6-N-ACETYL-D-GLUCOSAMINE SYNTHASE"/>
    <property type="match status" value="1"/>
</dbReference>
<keyword evidence="3" id="KW-0808">Transferase</keyword>
<keyword evidence="4" id="KW-1185">Reference proteome</keyword>
<dbReference type="AlphaFoldDB" id="A0A6I4VW97"/>
<evidence type="ECO:0000313" key="3">
    <source>
        <dbReference type="EMBL" id="MXQ54878.1"/>
    </source>
</evidence>
<protein>
    <submittedName>
        <fullName evidence="3">Glycosyltransferase</fullName>
    </submittedName>
</protein>
<evidence type="ECO:0000259" key="2">
    <source>
        <dbReference type="Pfam" id="PF00535"/>
    </source>
</evidence>
<feature type="repeat" description="TPR" evidence="1">
    <location>
        <begin position="262"/>
        <end position="295"/>
    </location>
</feature>
<dbReference type="RefSeq" id="WP_160802233.1">
    <property type="nucleotide sequence ID" value="NZ_WUUL01000010.1"/>
</dbReference>
<dbReference type="SUPFAM" id="SSF53448">
    <property type="entry name" value="Nucleotide-diphospho-sugar transferases"/>
    <property type="match status" value="1"/>
</dbReference>
<evidence type="ECO:0000256" key="1">
    <source>
        <dbReference type="PROSITE-ProRule" id="PRU00339"/>
    </source>
</evidence>